<keyword evidence="2" id="KW-0863">Zinc-finger</keyword>
<keyword evidence="1" id="KW-0479">Metal-binding</keyword>
<dbReference type="Gene3D" id="1.20.120.910">
    <property type="entry name" value="DksA, coiled-coil domain"/>
    <property type="match status" value="1"/>
</dbReference>
<dbReference type="Proteomes" id="UP000317648">
    <property type="component" value="Chromosome"/>
</dbReference>
<dbReference type="GO" id="GO:0008270">
    <property type="term" value="F:zinc ion binding"/>
    <property type="evidence" value="ECO:0007669"/>
    <property type="project" value="UniProtKB-KW"/>
</dbReference>
<dbReference type="OrthoDB" id="291754at2"/>
<dbReference type="Pfam" id="PF01258">
    <property type="entry name" value="zf-dskA_traR"/>
    <property type="match status" value="1"/>
</dbReference>
<evidence type="ECO:0000259" key="5">
    <source>
        <dbReference type="Pfam" id="PF01258"/>
    </source>
</evidence>
<evidence type="ECO:0000256" key="1">
    <source>
        <dbReference type="ARBA" id="ARBA00022723"/>
    </source>
</evidence>
<proteinExistence type="predicted"/>
<evidence type="ECO:0000256" key="4">
    <source>
        <dbReference type="PROSITE-ProRule" id="PRU00510"/>
    </source>
</evidence>
<evidence type="ECO:0000313" key="7">
    <source>
        <dbReference type="Proteomes" id="UP000317648"/>
    </source>
</evidence>
<evidence type="ECO:0000313" key="6">
    <source>
        <dbReference type="EMBL" id="QDU94440.1"/>
    </source>
</evidence>
<evidence type="ECO:0000256" key="2">
    <source>
        <dbReference type="ARBA" id="ARBA00022771"/>
    </source>
</evidence>
<name>A0A518DRG6_9BACT</name>
<dbReference type="EMBL" id="CP036433">
    <property type="protein sequence ID" value="QDU94440.1"/>
    <property type="molecule type" value="Genomic_DNA"/>
</dbReference>
<keyword evidence="3" id="KW-0862">Zinc</keyword>
<feature type="zinc finger region" description="dksA C4-type" evidence="4">
    <location>
        <begin position="87"/>
        <end position="111"/>
    </location>
</feature>
<gene>
    <name evidence="6" type="ORF">Pla8534_22300</name>
</gene>
<sequence>MRGDYWEIACPACGDARVGGAAKRLEIIQQAGMLRREKKPDEAMLDELFTIAVSRMACLQCGALGLTAGQAVDDFDDEDSGLVQRLCASCSKPIPSERLEVFPDAQQCAGCKEKGAPPAGPLTEEDFCERCGARMVLYQSRSGLHRFSMVCSDGCR</sequence>
<dbReference type="InterPro" id="IPR000962">
    <property type="entry name" value="Znf_DskA_TraR"/>
</dbReference>
<dbReference type="KEGG" id="lcre:Pla8534_22300"/>
<dbReference type="AlphaFoldDB" id="A0A518DRG6"/>
<reference evidence="6 7" key="1">
    <citation type="submission" date="2019-02" db="EMBL/GenBank/DDBJ databases">
        <title>Deep-cultivation of Planctomycetes and their phenomic and genomic characterization uncovers novel biology.</title>
        <authorList>
            <person name="Wiegand S."/>
            <person name="Jogler M."/>
            <person name="Boedeker C."/>
            <person name="Pinto D."/>
            <person name="Vollmers J."/>
            <person name="Rivas-Marin E."/>
            <person name="Kohn T."/>
            <person name="Peeters S.H."/>
            <person name="Heuer A."/>
            <person name="Rast P."/>
            <person name="Oberbeckmann S."/>
            <person name="Bunk B."/>
            <person name="Jeske O."/>
            <person name="Meyerdierks A."/>
            <person name="Storesund J.E."/>
            <person name="Kallscheuer N."/>
            <person name="Luecker S."/>
            <person name="Lage O.M."/>
            <person name="Pohl T."/>
            <person name="Merkel B.J."/>
            <person name="Hornburger P."/>
            <person name="Mueller R.-W."/>
            <person name="Bruemmer F."/>
            <person name="Labrenz M."/>
            <person name="Spormann A.M."/>
            <person name="Op den Camp H."/>
            <person name="Overmann J."/>
            <person name="Amann R."/>
            <person name="Jetten M.S.M."/>
            <person name="Mascher T."/>
            <person name="Medema M.H."/>
            <person name="Devos D.P."/>
            <person name="Kaster A.-K."/>
            <person name="Ovreas L."/>
            <person name="Rohde M."/>
            <person name="Galperin M.Y."/>
            <person name="Jogler C."/>
        </authorList>
    </citation>
    <scope>NUCLEOTIDE SEQUENCE [LARGE SCALE GENOMIC DNA]</scope>
    <source>
        <strain evidence="6 7">Pla85_3_4</strain>
    </source>
</reference>
<evidence type="ECO:0000256" key="3">
    <source>
        <dbReference type="ARBA" id="ARBA00022833"/>
    </source>
</evidence>
<dbReference type="PROSITE" id="PS51128">
    <property type="entry name" value="ZF_DKSA_2"/>
    <property type="match status" value="1"/>
</dbReference>
<accession>A0A518DRG6</accession>
<protein>
    <recommendedName>
        <fullName evidence="5">Zinc finger DksA/TraR C4-type domain-containing protein</fullName>
    </recommendedName>
</protein>
<organism evidence="6 7">
    <name type="scientific">Lignipirellula cremea</name>
    <dbReference type="NCBI Taxonomy" id="2528010"/>
    <lineage>
        <taxon>Bacteria</taxon>
        <taxon>Pseudomonadati</taxon>
        <taxon>Planctomycetota</taxon>
        <taxon>Planctomycetia</taxon>
        <taxon>Pirellulales</taxon>
        <taxon>Pirellulaceae</taxon>
        <taxon>Lignipirellula</taxon>
    </lineage>
</organism>
<dbReference type="RefSeq" id="WP_145052857.1">
    <property type="nucleotide sequence ID" value="NZ_CP036433.1"/>
</dbReference>
<keyword evidence="7" id="KW-1185">Reference proteome</keyword>
<feature type="domain" description="Zinc finger DksA/TraR C4-type" evidence="5">
    <location>
        <begin position="87"/>
        <end position="114"/>
    </location>
</feature>